<feature type="compositionally biased region" description="Low complexity" evidence="7">
    <location>
        <begin position="321"/>
        <end position="330"/>
    </location>
</feature>
<feature type="region of interest" description="Disordered" evidence="7">
    <location>
        <begin position="296"/>
        <end position="331"/>
    </location>
</feature>
<feature type="transmembrane region" description="Helical" evidence="8">
    <location>
        <begin position="1165"/>
        <end position="1182"/>
    </location>
</feature>
<feature type="region of interest" description="Disordered" evidence="7">
    <location>
        <begin position="359"/>
        <end position="427"/>
    </location>
</feature>
<feature type="region of interest" description="Disordered" evidence="7">
    <location>
        <begin position="495"/>
        <end position="573"/>
    </location>
</feature>
<feature type="region of interest" description="Disordered" evidence="7">
    <location>
        <begin position="741"/>
        <end position="777"/>
    </location>
</feature>
<dbReference type="AlphaFoldDB" id="A0A286UAR8"/>
<dbReference type="InParanoid" id="A0A286UAR8"/>
<feature type="region of interest" description="Disordered" evidence="7">
    <location>
        <begin position="79"/>
        <end position="98"/>
    </location>
</feature>
<dbReference type="GO" id="GO:0008324">
    <property type="term" value="F:monoatomic cation transmembrane transporter activity"/>
    <property type="evidence" value="ECO:0007669"/>
    <property type="project" value="TreeGrafter"/>
</dbReference>
<feature type="region of interest" description="Disordered" evidence="7">
    <location>
        <begin position="452"/>
        <end position="471"/>
    </location>
</feature>
<feature type="compositionally biased region" description="Low complexity" evidence="7">
    <location>
        <begin position="359"/>
        <end position="387"/>
    </location>
</feature>
<evidence type="ECO:0000256" key="8">
    <source>
        <dbReference type="SAM" id="Phobius"/>
    </source>
</evidence>
<feature type="compositionally biased region" description="Basic and acidic residues" evidence="7">
    <location>
        <begin position="897"/>
        <end position="915"/>
    </location>
</feature>
<feature type="region of interest" description="Disordered" evidence="7">
    <location>
        <begin position="590"/>
        <end position="609"/>
    </location>
</feature>
<feature type="transmembrane region" description="Helical" evidence="8">
    <location>
        <begin position="1047"/>
        <end position="1066"/>
    </location>
</feature>
<evidence type="ECO:0000256" key="2">
    <source>
        <dbReference type="ARBA" id="ARBA00008170"/>
    </source>
</evidence>
<dbReference type="InterPro" id="IPR051359">
    <property type="entry name" value="CaCA_antiporter"/>
</dbReference>
<dbReference type="STRING" id="2282107.A0A286UAR8"/>
<feature type="compositionally biased region" description="Gly residues" evidence="7">
    <location>
        <begin position="544"/>
        <end position="558"/>
    </location>
</feature>
<dbReference type="InterPro" id="IPR044880">
    <property type="entry name" value="NCX_ion-bd_dom_sf"/>
</dbReference>
<feature type="transmembrane region" description="Helical" evidence="8">
    <location>
        <begin position="1072"/>
        <end position="1091"/>
    </location>
</feature>
<comment type="subcellular location">
    <subcellularLocation>
        <location evidence="1">Membrane</location>
        <topology evidence="1">Multi-pass membrane protein</topology>
    </subcellularLocation>
</comment>
<dbReference type="InterPro" id="IPR004837">
    <property type="entry name" value="NaCa_Exmemb"/>
</dbReference>
<feature type="transmembrane region" description="Helical" evidence="8">
    <location>
        <begin position="1135"/>
        <end position="1153"/>
    </location>
</feature>
<evidence type="ECO:0000259" key="9">
    <source>
        <dbReference type="Pfam" id="PF01699"/>
    </source>
</evidence>
<dbReference type="GO" id="GO:0006874">
    <property type="term" value="P:intracellular calcium ion homeostasis"/>
    <property type="evidence" value="ECO:0007669"/>
    <property type="project" value="TreeGrafter"/>
</dbReference>
<organism evidence="10 11">
    <name type="scientific">Pyrrhoderma noxium</name>
    <dbReference type="NCBI Taxonomy" id="2282107"/>
    <lineage>
        <taxon>Eukaryota</taxon>
        <taxon>Fungi</taxon>
        <taxon>Dikarya</taxon>
        <taxon>Basidiomycota</taxon>
        <taxon>Agaricomycotina</taxon>
        <taxon>Agaricomycetes</taxon>
        <taxon>Hymenochaetales</taxon>
        <taxon>Hymenochaetaceae</taxon>
        <taxon>Pyrrhoderma</taxon>
    </lineage>
</organism>
<reference evidence="10 11" key="1">
    <citation type="journal article" date="2017" name="Mol. Ecol.">
        <title>Comparative and population genomic landscape of Phellinus noxius: A hypervariable fungus causing root rot in trees.</title>
        <authorList>
            <person name="Chung C.L."/>
            <person name="Lee T.J."/>
            <person name="Akiba M."/>
            <person name="Lee H.H."/>
            <person name="Kuo T.H."/>
            <person name="Liu D."/>
            <person name="Ke H.M."/>
            <person name="Yokoi T."/>
            <person name="Roa M.B."/>
            <person name="Lu M.J."/>
            <person name="Chang Y.Y."/>
            <person name="Ann P.J."/>
            <person name="Tsai J.N."/>
            <person name="Chen C.Y."/>
            <person name="Tzean S.S."/>
            <person name="Ota Y."/>
            <person name="Hattori T."/>
            <person name="Sahashi N."/>
            <person name="Liou R.F."/>
            <person name="Kikuchi T."/>
            <person name="Tsai I.J."/>
        </authorList>
    </citation>
    <scope>NUCLEOTIDE SEQUENCE [LARGE SCALE GENOMIC DNA]</scope>
    <source>
        <strain evidence="10 11">FFPRI411160</strain>
    </source>
</reference>
<dbReference type="Pfam" id="PF01699">
    <property type="entry name" value="Na_Ca_ex"/>
    <property type="match status" value="2"/>
</dbReference>
<feature type="domain" description="Sodium/calcium exchanger membrane region" evidence="9">
    <location>
        <begin position="148"/>
        <end position="209"/>
    </location>
</feature>
<comment type="caution">
    <text evidence="10">The sequence shown here is derived from an EMBL/GenBank/DDBJ whole genome shotgun (WGS) entry which is preliminary data.</text>
</comment>
<protein>
    <submittedName>
        <fullName evidence="10">Sodium calcium exchanger</fullName>
    </submittedName>
</protein>
<keyword evidence="3" id="KW-0813">Transport</keyword>
<gene>
    <name evidence="10" type="ORF">PNOK_0826500</name>
</gene>
<dbReference type="PANTHER" id="PTHR12266:SF0">
    <property type="entry name" value="MITOCHONDRIAL SODIUM_CALCIUM EXCHANGER PROTEIN"/>
    <property type="match status" value="1"/>
</dbReference>
<feature type="compositionally biased region" description="Low complexity" evidence="7">
    <location>
        <begin position="741"/>
        <end position="750"/>
    </location>
</feature>
<feature type="compositionally biased region" description="Low complexity" evidence="7">
    <location>
        <begin position="559"/>
        <end position="570"/>
    </location>
</feature>
<feature type="transmembrane region" description="Helical" evidence="8">
    <location>
        <begin position="934"/>
        <end position="952"/>
    </location>
</feature>
<dbReference type="EMBL" id="NBII01000008">
    <property type="protein sequence ID" value="PAV16645.1"/>
    <property type="molecule type" value="Genomic_DNA"/>
</dbReference>
<keyword evidence="4 8" id="KW-0812">Transmembrane</keyword>
<evidence type="ECO:0000256" key="4">
    <source>
        <dbReference type="ARBA" id="ARBA00022692"/>
    </source>
</evidence>
<feature type="region of interest" description="Disordered" evidence="7">
    <location>
        <begin position="638"/>
        <end position="698"/>
    </location>
</feature>
<feature type="transmembrane region" description="Helical" evidence="8">
    <location>
        <begin position="142"/>
        <end position="163"/>
    </location>
</feature>
<feature type="domain" description="Sodium/calcium exchanger membrane region" evidence="9">
    <location>
        <begin position="1023"/>
        <end position="1179"/>
    </location>
</feature>
<evidence type="ECO:0000256" key="1">
    <source>
        <dbReference type="ARBA" id="ARBA00004141"/>
    </source>
</evidence>
<dbReference type="PANTHER" id="PTHR12266">
    <property type="entry name" value="NA+/CA2+ K+ INDEPENDENT EXCHANGER"/>
    <property type="match status" value="1"/>
</dbReference>
<feature type="compositionally biased region" description="Acidic residues" evidence="7">
    <location>
        <begin position="655"/>
        <end position="666"/>
    </location>
</feature>
<feature type="region of interest" description="Disordered" evidence="7">
    <location>
        <begin position="883"/>
        <end position="915"/>
    </location>
</feature>
<sequence>MASVVLRARVLFVFFLATQTILWSYSRYANGFVSRHTSYSYSSGLRSRTGTGAIGGTIGGLLLKRSNTDATLNLDTTIGTTNDSSVDEAGESDGEEGECAPLTVPASDQCTHVLTHCPTSQTVLSIPYLQSYFCSPLPTRPIIFLTLLTWLLFLFTTLGISSSDFFCPNLSTLSSLLRLDENLAGVTFLAFGNGSPDLFGTYTAMRAGAGSWQPFRVERGKFWRDTGFLAGAVGALVGILWDGRVERWEATGLVGIYGVYVGVVVVGSWWERRVERRMRMRVYEPPEEVQVFEPYRDEPIPNTPSDYLTIPPFQSRERSHSSPASPHSHSLGLGLRLDIGAGGTDGGAYPLTNQSQSLFLSRSRSGSSSRSISPSLTPTPTSPTLVSHQFNHLTFPSHHHGRSPCHQQGHTGQKEHMGHHHRSASTQQMPSFSLVGAIEFRDVVASLREQSATSGATATSGSGSGFATTGNIEFESPGPFVGGHYHSYRLNSFGSGSGSGRGNRDSHISNGSHISGGRKSPLLSRRNTGSVKGFDRSHSRGSVSGTGGAGGAGGGGSRNGSRNGSARGSVYSDIVPLRERSPLSKSIELEEAGAASGPSGSGSGFATTTSGGGAGLAGVGEGEGSGYNEVLVPRVPRIATTPASPDPSEVSFVDGDGDENGDEDEVLGLFSPTDIATGGNGRSLSRWGWRNGRENGRKERREWKVGVKVEEVRRVAGEVGHVLFPTLYGLFGSGSVSSLETESLTQSEGESGSGSGTGNRKEVESRGGKGGGNGKAKKRKSWLGVVFSILAAPAVLALTLTLPVCVTPRVCEKEDCVGAGSGSIGNRVEGDLGEVERRVGAGVPEGRLIEIEVEGGREGTGEEERQDDVDVERGRPTIAGVERTRGQGEMGEGVSEGIHREAEGEQEQEGERGDGEGEIQLELEMGDEVGFNKWLMAAQLVLGPLFCVFVLFSGSGSGSDSDVAGVSNGFINAFVTSGTGNGYGLWFWVIFGITGLLGLGMALMVIKFADKGDNVVGQIARTFMGFFVAVVWIMVIADEVVNVLKTFGFIFGLSDAIIGLTIFAVGNSLADFVANVSVAAFAPIMGFSACFGGPMLNILLGVGVSGLVVTSGGSGSGNGGSGVGKPYELDFSSTLTVSSVGLLVLLGATLVVVPMSGYELTRRWGVVLVCSYVVIMAVNVVVEARTGRG</sequence>
<comment type="similarity">
    <text evidence="2">Belongs to the Ca(2+):cation antiporter (CaCA) (TC 2.A.19) family.</text>
</comment>
<feature type="compositionally biased region" description="Low complexity" evidence="7">
    <location>
        <begin position="508"/>
        <end position="517"/>
    </location>
</feature>
<dbReference type="Gene3D" id="1.20.1420.30">
    <property type="entry name" value="NCX, central ion-binding region"/>
    <property type="match status" value="2"/>
</dbReference>
<feature type="transmembrane region" description="Helical" evidence="8">
    <location>
        <begin position="782"/>
        <end position="804"/>
    </location>
</feature>
<name>A0A286UAR8_9AGAM</name>
<feature type="compositionally biased region" description="Low complexity" evidence="7">
    <location>
        <begin position="592"/>
        <end position="609"/>
    </location>
</feature>
<proteinExistence type="inferred from homology"/>
<feature type="transmembrane region" description="Helical" evidence="8">
    <location>
        <begin position="6"/>
        <end position="25"/>
    </location>
</feature>
<dbReference type="GO" id="GO:0016020">
    <property type="term" value="C:membrane"/>
    <property type="evidence" value="ECO:0007669"/>
    <property type="project" value="UniProtKB-SubCell"/>
</dbReference>
<feature type="transmembrane region" description="Helical" evidence="8">
    <location>
        <begin position="222"/>
        <end position="241"/>
    </location>
</feature>
<keyword evidence="6 8" id="KW-0472">Membrane</keyword>
<feature type="compositionally biased region" description="Low complexity" evidence="7">
    <location>
        <begin position="452"/>
        <end position="470"/>
    </location>
</feature>
<evidence type="ECO:0000256" key="3">
    <source>
        <dbReference type="ARBA" id="ARBA00022448"/>
    </source>
</evidence>
<feature type="transmembrane region" description="Helical" evidence="8">
    <location>
        <begin position="985"/>
        <end position="1009"/>
    </location>
</feature>
<evidence type="ECO:0000256" key="7">
    <source>
        <dbReference type="SAM" id="MobiDB-lite"/>
    </source>
</evidence>
<dbReference type="FunCoup" id="A0A286UAR8">
    <property type="interactions" value="41"/>
</dbReference>
<feature type="transmembrane region" description="Helical" evidence="8">
    <location>
        <begin position="253"/>
        <end position="270"/>
    </location>
</feature>
<keyword evidence="5 8" id="KW-1133">Transmembrane helix</keyword>
<feature type="compositionally biased region" description="Acidic residues" evidence="7">
    <location>
        <begin position="85"/>
        <end position="98"/>
    </location>
</feature>
<evidence type="ECO:0000313" key="10">
    <source>
        <dbReference type="EMBL" id="PAV16645.1"/>
    </source>
</evidence>
<dbReference type="Proteomes" id="UP000217199">
    <property type="component" value="Unassembled WGS sequence"/>
</dbReference>
<dbReference type="OrthoDB" id="407410at2759"/>
<evidence type="ECO:0000256" key="5">
    <source>
        <dbReference type="ARBA" id="ARBA00022989"/>
    </source>
</evidence>
<evidence type="ECO:0000313" key="11">
    <source>
        <dbReference type="Proteomes" id="UP000217199"/>
    </source>
</evidence>
<evidence type="ECO:0000256" key="6">
    <source>
        <dbReference type="ARBA" id="ARBA00023136"/>
    </source>
</evidence>
<accession>A0A286UAR8</accession>
<keyword evidence="11" id="KW-1185">Reference proteome</keyword>
<feature type="transmembrane region" description="Helical" evidence="8">
    <location>
        <begin position="1015"/>
        <end position="1035"/>
    </location>
</feature>